<dbReference type="CDD" id="cd14066">
    <property type="entry name" value="STKc_IRAK"/>
    <property type="match status" value="1"/>
</dbReference>
<dbReference type="Proteomes" id="UP000298416">
    <property type="component" value="Unassembled WGS sequence"/>
</dbReference>
<dbReference type="Gene3D" id="3.30.200.20">
    <property type="entry name" value="Phosphorylase Kinase, domain 1"/>
    <property type="match status" value="1"/>
</dbReference>
<dbReference type="InterPro" id="IPR001017">
    <property type="entry name" value="DH_E1"/>
</dbReference>
<keyword evidence="19" id="KW-1185">Reference proteome</keyword>
<dbReference type="Gene3D" id="1.10.510.10">
    <property type="entry name" value="Transferase(Phosphotransferase) domain 1"/>
    <property type="match status" value="1"/>
</dbReference>
<dbReference type="InterPro" id="IPR029061">
    <property type="entry name" value="THDP-binding"/>
</dbReference>
<dbReference type="InterPro" id="IPR017441">
    <property type="entry name" value="Protein_kinase_ATP_BS"/>
</dbReference>
<accession>A0A8X8YGN1</accession>
<dbReference type="InterPro" id="IPR011009">
    <property type="entry name" value="Kinase-like_dom_sf"/>
</dbReference>
<evidence type="ECO:0000256" key="7">
    <source>
        <dbReference type="ARBA" id="ARBA00022741"/>
    </source>
</evidence>
<evidence type="ECO:0000256" key="1">
    <source>
        <dbReference type="ARBA" id="ARBA00001964"/>
    </source>
</evidence>
<evidence type="ECO:0000256" key="6">
    <source>
        <dbReference type="ARBA" id="ARBA00022723"/>
    </source>
</evidence>
<evidence type="ECO:0000256" key="3">
    <source>
        <dbReference type="ARBA" id="ARBA00008646"/>
    </source>
</evidence>
<keyword evidence="12" id="KW-0496">Mitochondrion</keyword>
<comment type="caution">
    <text evidence="18">The sequence shown here is derived from an EMBL/GenBank/DDBJ whole genome shotgun (WGS) entry which is preliminary data.</text>
</comment>
<dbReference type="PROSITE" id="PS00107">
    <property type="entry name" value="PROTEIN_KINASE_ATP"/>
    <property type="match status" value="1"/>
</dbReference>
<feature type="region of interest" description="Disordered" evidence="16">
    <location>
        <begin position="598"/>
        <end position="661"/>
    </location>
</feature>
<evidence type="ECO:0000256" key="4">
    <source>
        <dbReference type="ARBA" id="ARBA00011516"/>
    </source>
</evidence>
<comment type="cofactor">
    <cofactor evidence="1">
        <name>thiamine diphosphate</name>
        <dbReference type="ChEBI" id="CHEBI:58937"/>
    </cofactor>
</comment>
<reference evidence="18" key="2">
    <citation type="submission" date="2020-08" db="EMBL/GenBank/DDBJ databases">
        <title>Plant Genome Project.</title>
        <authorList>
            <person name="Zhang R.-G."/>
        </authorList>
    </citation>
    <scope>NUCLEOTIDE SEQUENCE</scope>
    <source>
        <strain evidence="18">Huo1</strain>
        <tissue evidence="18">Leaf</tissue>
    </source>
</reference>
<dbReference type="CDD" id="cd02000">
    <property type="entry name" value="TPP_E1_PDC_ADC_BCADC"/>
    <property type="match status" value="1"/>
</dbReference>
<comment type="subunit">
    <text evidence="4">Heterotetramer of alpha and beta chains.</text>
</comment>
<keyword evidence="9" id="KW-0809">Transit peptide</keyword>
<dbReference type="SUPFAM" id="SSF52518">
    <property type="entry name" value="Thiamin diphosphate-binding fold (THDP-binding)"/>
    <property type="match status" value="1"/>
</dbReference>
<gene>
    <name evidence="18" type="ORF">SASPL_104150</name>
</gene>
<comment type="similarity">
    <text evidence="3">Belongs to the BCKDHA family.</text>
</comment>
<dbReference type="FunFam" id="3.40.50.970:FF:000015">
    <property type="entry name" value="2-oxoisovalerate dehydrogenase subunit alpha"/>
    <property type="match status" value="1"/>
</dbReference>
<evidence type="ECO:0000256" key="2">
    <source>
        <dbReference type="ARBA" id="ARBA00004305"/>
    </source>
</evidence>
<dbReference type="InterPro" id="IPR000719">
    <property type="entry name" value="Prot_kinase_dom"/>
</dbReference>
<dbReference type="PANTHER" id="PTHR43380">
    <property type="entry name" value="2-OXOISOVALERATE DEHYDROGENASE SUBUNIT ALPHA, MITOCHONDRIAL"/>
    <property type="match status" value="1"/>
</dbReference>
<reference evidence="18" key="1">
    <citation type="submission" date="2018-01" db="EMBL/GenBank/DDBJ databases">
        <authorList>
            <person name="Mao J.F."/>
        </authorList>
    </citation>
    <scope>NUCLEOTIDE SEQUENCE</scope>
    <source>
        <strain evidence="18">Huo1</strain>
        <tissue evidence="18">Leaf</tissue>
    </source>
</reference>
<dbReference type="EC" id="1.2.4.4" evidence="5"/>
<dbReference type="Gene3D" id="3.40.50.970">
    <property type="match status" value="1"/>
</dbReference>
<feature type="compositionally biased region" description="Polar residues" evidence="16">
    <location>
        <begin position="644"/>
        <end position="661"/>
    </location>
</feature>
<dbReference type="Pfam" id="PF00069">
    <property type="entry name" value="Pkinase"/>
    <property type="match status" value="1"/>
</dbReference>
<evidence type="ECO:0000256" key="14">
    <source>
        <dbReference type="ARBA" id="ARBA00052792"/>
    </source>
</evidence>
<evidence type="ECO:0000256" key="12">
    <source>
        <dbReference type="ARBA" id="ARBA00023128"/>
    </source>
</evidence>
<dbReference type="GO" id="GO:0004672">
    <property type="term" value="F:protein kinase activity"/>
    <property type="evidence" value="ECO:0007669"/>
    <property type="project" value="InterPro"/>
</dbReference>
<keyword evidence="7 15" id="KW-0547">Nucleotide-binding</keyword>
<dbReference type="Pfam" id="PF00676">
    <property type="entry name" value="E1_dh"/>
    <property type="match status" value="1"/>
</dbReference>
<protein>
    <recommendedName>
        <fullName evidence="5">3-methyl-2-oxobutanoate dehydrogenase (2-methylpropanoyl-transferring)</fullName>
        <ecNumber evidence="5">1.2.4.4</ecNumber>
    </recommendedName>
    <alternativeName>
        <fullName evidence="13">Branched-chain alpha-keto acid dehydrogenase E1 component alpha chain</fullName>
    </alternativeName>
</protein>
<dbReference type="GO" id="GO:0005524">
    <property type="term" value="F:ATP binding"/>
    <property type="evidence" value="ECO:0007669"/>
    <property type="project" value="UniProtKB-UniRule"/>
</dbReference>
<evidence type="ECO:0000256" key="5">
    <source>
        <dbReference type="ARBA" id="ARBA00012277"/>
    </source>
</evidence>
<feature type="domain" description="Protein kinase" evidence="17">
    <location>
        <begin position="718"/>
        <end position="1002"/>
    </location>
</feature>
<dbReference type="InterPro" id="IPR008266">
    <property type="entry name" value="Tyr_kinase_AS"/>
</dbReference>
<proteinExistence type="inferred from homology"/>
<keyword evidence="10" id="KW-0630">Potassium</keyword>
<keyword evidence="11" id="KW-0560">Oxidoreductase</keyword>
<keyword evidence="8 15" id="KW-0067">ATP-binding</keyword>
<dbReference type="PROSITE" id="PS50011">
    <property type="entry name" value="PROTEIN_KINASE_DOM"/>
    <property type="match status" value="1"/>
</dbReference>
<comment type="catalytic activity">
    <reaction evidence="14">
        <text>N(6)-[(R)-lipoyl]-L-lysyl-[protein] + 3-methyl-2-oxobutanoate + H(+) = N(6)-[(R)-S(8)-2-methylpropanoyldihydrolipoyl]-L-lysyl-[protein] + CO2</text>
        <dbReference type="Rhea" id="RHEA:13457"/>
        <dbReference type="Rhea" id="RHEA-COMP:10474"/>
        <dbReference type="Rhea" id="RHEA-COMP:10497"/>
        <dbReference type="ChEBI" id="CHEBI:11851"/>
        <dbReference type="ChEBI" id="CHEBI:15378"/>
        <dbReference type="ChEBI" id="CHEBI:16526"/>
        <dbReference type="ChEBI" id="CHEBI:83099"/>
        <dbReference type="ChEBI" id="CHEBI:83142"/>
        <dbReference type="EC" id="1.2.4.4"/>
    </reaction>
</comment>
<dbReference type="GO" id="GO:0005759">
    <property type="term" value="C:mitochondrial matrix"/>
    <property type="evidence" value="ECO:0007669"/>
    <property type="project" value="UniProtKB-SubCell"/>
</dbReference>
<dbReference type="SUPFAM" id="SSF56112">
    <property type="entry name" value="Protein kinase-like (PK-like)"/>
    <property type="match status" value="1"/>
</dbReference>
<feature type="binding site" evidence="15">
    <location>
        <position position="746"/>
    </location>
    <ligand>
        <name>ATP</name>
        <dbReference type="ChEBI" id="CHEBI:30616"/>
    </ligand>
</feature>
<dbReference type="EMBL" id="PNBA02000002">
    <property type="protein sequence ID" value="KAG6432570.1"/>
    <property type="molecule type" value="Genomic_DNA"/>
</dbReference>
<dbReference type="GO" id="GO:0046872">
    <property type="term" value="F:metal ion binding"/>
    <property type="evidence" value="ECO:0007669"/>
    <property type="project" value="UniProtKB-KW"/>
</dbReference>
<organism evidence="18">
    <name type="scientific">Salvia splendens</name>
    <name type="common">Scarlet sage</name>
    <dbReference type="NCBI Taxonomy" id="180675"/>
    <lineage>
        <taxon>Eukaryota</taxon>
        <taxon>Viridiplantae</taxon>
        <taxon>Streptophyta</taxon>
        <taxon>Embryophyta</taxon>
        <taxon>Tracheophyta</taxon>
        <taxon>Spermatophyta</taxon>
        <taxon>Magnoliopsida</taxon>
        <taxon>eudicotyledons</taxon>
        <taxon>Gunneridae</taxon>
        <taxon>Pentapetalae</taxon>
        <taxon>asterids</taxon>
        <taxon>lamiids</taxon>
        <taxon>Lamiales</taxon>
        <taxon>Lamiaceae</taxon>
        <taxon>Nepetoideae</taxon>
        <taxon>Mentheae</taxon>
        <taxon>Salviinae</taxon>
        <taxon>Salvia</taxon>
        <taxon>Salvia subgen. Calosphace</taxon>
        <taxon>core Calosphace</taxon>
    </lineage>
</organism>
<dbReference type="FunFam" id="3.30.200.20:FF:000162">
    <property type="entry name" value="Adenine nucleotide alpha hydrolase-like domain kinase"/>
    <property type="match status" value="1"/>
</dbReference>
<dbReference type="GO" id="GO:0009083">
    <property type="term" value="P:branched-chain amino acid catabolic process"/>
    <property type="evidence" value="ECO:0007669"/>
    <property type="project" value="UniProtKB-ARBA"/>
</dbReference>
<evidence type="ECO:0000256" key="15">
    <source>
        <dbReference type="PROSITE-ProRule" id="PRU10141"/>
    </source>
</evidence>
<evidence type="ECO:0000256" key="13">
    <source>
        <dbReference type="ARBA" id="ARBA00031050"/>
    </source>
</evidence>
<evidence type="ECO:0000256" key="11">
    <source>
        <dbReference type="ARBA" id="ARBA00023002"/>
    </source>
</evidence>
<dbReference type="FunFam" id="1.10.510.10:FF:000095">
    <property type="entry name" value="protein STRUBBELIG-RECEPTOR FAMILY 8"/>
    <property type="match status" value="1"/>
</dbReference>
<name>A0A8X8YGN1_SALSN</name>
<dbReference type="AlphaFoldDB" id="A0A8X8YGN1"/>
<sequence length="1006" mass="113731">MEFISEATDKRVPCYRVLDDDGFPIAGTRFEQLDEETAVKMYKSMVSLQIMDTIFYEAQRQGRLSFYLTSTGEEAINIATAAALSPDDIILPQYREPGILLWRGFSIEEFASQCFGTKDGHGKGRQMPIHYGSKDLNFITVSSPIATQLPQAAGVAYSLKMDGKEACAVAFTGDGGTSEGDFHAAMNFAAVMEAPVLFICRNNGWAISTPVSEQFRSDGVVVKGQAYGIRSIRIDGNDALAVYSAIRAARMMVVREQKPVLVEALTYRVGHHSTSDDSTKYRSVSEIEQWKRTRNPMTRFRNWVQANGWWSDKEETELRGTLRQQVLKAIQIAEKTEKPSLGDLFSDVYDKLPSNLQEQEKSLRQTIKRHKQDFPADDYPEIFVTYSLLFPPKSTLSWRLRQKCSPFPIISSGEKPSRILILCDSTKDRSIHEFSKTIRQIRMCGGIVHPGDTIRVFGVLHKVLHPMGYVMGVAPENFLGTTHARAVEEEVSKKVDMYVGMLQYSAEQCEGDRVDIEVKITAGTPLRKAIINEVATSNAAWVIFDRPLRKELRYYLKHIPCKAALVLDNFSLQILENEYSNKETEHFDSKQFYSLSKPVPLPPVSDNENEQPVNTMNGHRSPESSDMASILPLSFTSDSKEESIVSQSETQPSPKKEGSGNTRQIMEYYAPIISNKKRRPSRNRYSDVPVLCVTCGLNTELDSVRYSYPEIQLATNNFSPDNLLGEGGYGLVYKGELKDGQHIAAKVRKESSTQGFSEFHSEIFVLNFARHKNIVMLLGYCCKENLNILVYEYICNKSLEWHLFGNTNKVLEWHQRHAIAIGTAKGLRFLHEECRGSPIVHRDMRPSNILLTCDFVPMLGDFGLARWKTDEGEIQTRILGTLGYLAPEYAENGIVSVRTDVYSYGVVLIQLISGRKAVDSKKEDQQPSLRQWALPLIERLALHELIDPRLGETYSTYELYSMAKTAYLCLQTEPEKRPSMADVLHLLEGEIDHFSHLTEQFIPHYS</sequence>
<dbReference type="GO" id="GO:0003863">
    <property type="term" value="F:branched-chain 2-oxo acid dehydrogenase activity"/>
    <property type="evidence" value="ECO:0007669"/>
    <property type="project" value="UniProtKB-EC"/>
</dbReference>
<keyword evidence="6" id="KW-0479">Metal-binding</keyword>
<evidence type="ECO:0000256" key="10">
    <source>
        <dbReference type="ARBA" id="ARBA00022958"/>
    </source>
</evidence>
<evidence type="ECO:0000256" key="16">
    <source>
        <dbReference type="SAM" id="MobiDB-lite"/>
    </source>
</evidence>
<evidence type="ECO:0000259" key="17">
    <source>
        <dbReference type="PROSITE" id="PS50011"/>
    </source>
</evidence>
<dbReference type="PROSITE" id="PS00109">
    <property type="entry name" value="PROTEIN_KINASE_TYR"/>
    <property type="match status" value="1"/>
</dbReference>
<comment type="subcellular location">
    <subcellularLocation>
        <location evidence="2">Mitochondrion matrix</location>
    </subcellularLocation>
</comment>
<dbReference type="PANTHER" id="PTHR43380:SF1">
    <property type="entry name" value="2-OXOISOVALERATE DEHYDROGENASE SUBUNIT ALPHA, MITOCHONDRIAL"/>
    <property type="match status" value="1"/>
</dbReference>
<evidence type="ECO:0000313" key="19">
    <source>
        <dbReference type="Proteomes" id="UP000298416"/>
    </source>
</evidence>
<evidence type="ECO:0000313" key="18">
    <source>
        <dbReference type="EMBL" id="KAG6432570.1"/>
    </source>
</evidence>
<evidence type="ECO:0000256" key="8">
    <source>
        <dbReference type="ARBA" id="ARBA00022840"/>
    </source>
</evidence>
<dbReference type="InterPro" id="IPR050771">
    <property type="entry name" value="Alpha-ketoacid_DH_E1_comp"/>
</dbReference>
<evidence type="ECO:0000256" key="9">
    <source>
        <dbReference type="ARBA" id="ARBA00022946"/>
    </source>
</evidence>